<evidence type="ECO:0000313" key="3">
    <source>
        <dbReference type="Proteomes" id="UP001213000"/>
    </source>
</evidence>
<evidence type="ECO:0000313" key="2">
    <source>
        <dbReference type="EMBL" id="KAJ3555760.1"/>
    </source>
</evidence>
<dbReference type="EMBL" id="JANIEX010001647">
    <property type="protein sequence ID" value="KAJ3555760.1"/>
    <property type="molecule type" value="Genomic_DNA"/>
</dbReference>
<dbReference type="Gene3D" id="1.10.443.10">
    <property type="entry name" value="Intergrase catalytic core"/>
    <property type="match status" value="1"/>
</dbReference>
<dbReference type="PANTHER" id="PTHR34605">
    <property type="entry name" value="PHAGE_INTEGRASE DOMAIN-CONTAINING PROTEIN"/>
    <property type="match status" value="1"/>
</dbReference>
<dbReference type="SUPFAM" id="SSF56349">
    <property type="entry name" value="DNA breaking-rejoining enzymes"/>
    <property type="match status" value="1"/>
</dbReference>
<dbReference type="AlphaFoldDB" id="A0AAD5YJQ8"/>
<dbReference type="InterPro" id="IPR013762">
    <property type="entry name" value="Integrase-like_cat_sf"/>
</dbReference>
<name>A0AAD5YJQ8_9AGAR</name>
<gene>
    <name evidence="2" type="ORF">NP233_g12131</name>
</gene>
<dbReference type="PANTHER" id="PTHR34605:SF4">
    <property type="entry name" value="DNA ADENINE METHYLTRANSFERASE"/>
    <property type="match status" value="1"/>
</dbReference>
<protein>
    <recommendedName>
        <fullName evidence="4">Tyr recombinase domain-containing protein</fullName>
    </recommendedName>
</protein>
<dbReference type="GO" id="GO:0003677">
    <property type="term" value="F:DNA binding"/>
    <property type="evidence" value="ECO:0007669"/>
    <property type="project" value="InterPro"/>
</dbReference>
<dbReference type="InterPro" id="IPR052925">
    <property type="entry name" value="Phage_Integrase-like_Recomb"/>
</dbReference>
<keyword evidence="1" id="KW-0233">DNA recombination</keyword>
<dbReference type="GO" id="GO:0006310">
    <property type="term" value="P:DNA recombination"/>
    <property type="evidence" value="ECO:0007669"/>
    <property type="project" value="UniProtKB-KW"/>
</dbReference>
<reference evidence="2" key="1">
    <citation type="submission" date="2022-07" db="EMBL/GenBank/DDBJ databases">
        <title>Genome Sequence of Leucocoprinus birnbaumii.</title>
        <authorList>
            <person name="Buettner E."/>
        </authorList>
    </citation>
    <scope>NUCLEOTIDE SEQUENCE</scope>
    <source>
        <strain evidence="2">VT141</strain>
    </source>
</reference>
<comment type="caution">
    <text evidence="2">The sequence shown here is derived from an EMBL/GenBank/DDBJ whole genome shotgun (WGS) entry which is preliminary data.</text>
</comment>
<evidence type="ECO:0008006" key="4">
    <source>
        <dbReference type="Google" id="ProtNLM"/>
    </source>
</evidence>
<sequence length="425" mass="48295">MYNPSSSESSSTDIEALRKLIADNTLPDSAIEDDLDGEQDALDARLNDGSMDSDPDDSLHEGLSDALMSSIHEFSRGVSDGTHKGYQRLAVQCEAFLSSKKYITPGTPFFSKEPSRLAPYLIILWIMNACDEILPNGEKRPPTEIRSSYTHAMKMRAAVTYNFGRVFQLGGLPWHYNQASDKMEGNPSISPLVSTYMLSLRRRKVRDGITAVSVRAITPELLAQLFKYNKEHPGYNLTQPIYEGALRNMPKIEQLRKGYWCGPVGRRLLNLVYALAFTCLLRIDEALKIQHHEIEPKIINGKSVLVVTLPFRKTDQFGDIKPFVLHELPQDMEHLCPVRAYSWWVLTSRQNTGYVFRRLNVGDRLGEGNTCMTSSAFLEMFRTNLTEIGVDYIPYGTHSFRRGGTQWMSVYLRKPWRDILSNIIE</sequence>
<proteinExistence type="predicted"/>
<keyword evidence="3" id="KW-1185">Reference proteome</keyword>
<dbReference type="Proteomes" id="UP001213000">
    <property type="component" value="Unassembled WGS sequence"/>
</dbReference>
<dbReference type="GO" id="GO:0015074">
    <property type="term" value="P:DNA integration"/>
    <property type="evidence" value="ECO:0007669"/>
    <property type="project" value="InterPro"/>
</dbReference>
<dbReference type="InterPro" id="IPR011010">
    <property type="entry name" value="DNA_brk_join_enz"/>
</dbReference>
<evidence type="ECO:0000256" key="1">
    <source>
        <dbReference type="ARBA" id="ARBA00023172"/>
    </source>
</evidence>
<organism evidence="2 3">
    <name type="scientific">Leucocoprinus birnbaumii</name>
    <dbReference type="NCBI Taxonomy" id="56174"/>
    <lineage>
        <taxon>Eukaryota</taxon>
        <taxon>Fungi</taxon>
        <taxon>Dikarya</taxon>
        <taxon>Basidiomycota</taxon>
        <taxon>Agaricomycotina</taxon>
        <taxon>Agaricomycetes</taxon>
        <taxon>Agaricomycetidae</taxon>
        <taxon>Agaricales</taxon>
        <taxon>Agaricineae</taxon>
        <taxon>Agaricaceae</taxon>
        <taxon>Leucocoprinus</taxon>
    </lineage>
</organism>
<accession>A0AAD5YJQ8</accession>